<evidence type="ECO:0000313" key="4">
    <source>
        <dbReference type="WBParaSite" id="ACRNAN_scaffold2320.g32537.t1"/>
    </source>
</evidence>
<keyword evidence="1" id="KW-0472">Membrane</keyword>
<feature type="domain" description="Cytochrome c oxidase assembly factor 3 mitochondrial coiled-coil" evidence="2">
    <location>
        <begin position="80"/>
        <end position="121"/>
    </location>
</feature>
<accession>A0A914DDD5</accession>
<evidence type="ECO:0000256" key="1">
    <source>
        <dbReference type="SAM" id="Phobius"/>
    </source>
</evidence>
<dbReference type="InterPro" id="IPR018628">
    <property type="entry name" value="Coa3_CC"/>
</dbReference>
<reference evidence="4" key="1">
    <citation type="submission" date="2022-11" db="UniProtKB">
        <authorList>
            <consortium name="WormBaseParasite"/>
        </authorList>
    </citation>
    <scope>IDENTIFICATION</scope>
</reference>
<name>A0A914DDD5_9BILA</name>
<proteinExistence type="predicted"/>
<dbReference type="Proteomes" id="UP000887540">
    <property type="component" value="Unplaced"/>
</dbReference>
<keyword evidence="3" id="KW-1185">Reference proteome</keyword>
<dbReference type="WBParaSite" id="ACRNAN_scaffold2320.g32537.t1">
    <property type="protein sequence ID" value="ACRNAN_scaffold2320.g32537.t1"/>
    <property type="gene ID" value="ACRNAN_scaffold2320.g32537"/>
</dbReference>
<keyword evidence="1" id="KW-0812">Transmembrane</keyword>
<organism evidence="3 4">
    <name type="scientific">Acrobeloides nanus</name>
    <dbReference type="NCBI Taxonomy" id="290746"/>
    <lineage>
        <taxon>Eukaryota</taxon>
        <taxon>Metazoa</taxon>
        <taxon>Ecdysozoa</taxon>
        <taxon>Nematoda</taxon>
        <taxon>Chromadorea</taxon>
        <taxon>Rhabditida</taxon>
        <taxon>Tylenchina</taxon>
        <taxon>Cephalobomorpha</taxon>
        <taxon>Cephaloboidea</taxon>
        <taxon>Cephalobidae</taxon>
        <taxon>Acrobeloides</taxon>
    </lineage>
</organism>
<keyword evidence="1" id="KW-1133">Transmembrane helix</keyword>
<feature type="transmembrane region" description="Helical" evidence="1">
    <location>
        <begin position="88"/>
        <end position="105"/>
    </location>
</feature>
<evidence type="ECO:0000313" key="3">
    <source>
        <dbReference type="Proteomes" id="UP000887540"/>
    </source>
</evidence>
<dbReference type="AlphaFoldDB" id="A0A914DDD5"/>
<dbReference type="Pfam" id="PF09813">
    <property type="entry name" value="Coa3_cc"/>
    <property type="match status" value="1"/>
</dbReference>
<evidence type="ECO:0000259" key="2">
    <source>
        <dbReference type="Pfam" id="PF09813"/>
    </source>
</evidence>
<protein>
    <submittedName>
        <fullName evidence="4">Cytochrome c oxidase assembly factor 3 mitochondrial coiled-coil domain-containing protein</fullName>
    </submittedName>
</protein>
<sequence length="161" mass="19384">MNRLPIRSLSKQSIFFLRYASKDASSSTSTPVNINKKDSAILAEEKKDYIQVVEPHELPRAYRRYAEVMATQNKLRSHQHMREKKKSWASFAFWVSVAIFIYFYTMHAMKQETFLEQIDDEMAYEWGTETEEQRRKRELEEFKKERGTWAYYLYKWGIIEA</sequence>